<dbReference type="EMBL" id="GBXM01079137">
    <property type="protein sequence ID" value="JAH29440.1"/>
    <property type="molecule type" value="Transcribed_RNA"/>
</dbReference>
<reference evidence="1" key="2">
    <citation type="journal article" date="2015" name="Fish Shellfish Immunol.">
        <title>Early steps in the European eel (Anguilla anguilla)-Vibrio vulnificus interaction in the gills: Role of the RtxA13 toxin.</title>
        <authorList>
            <person name="Callol A."/>
            <person name="Pajuelo D."/>
            <person name="Ebbesson L."/>
            <person name="Teles M."/>
            <person name="MacKenzie S."/>
            <person name="Amaro C."/>
        </authorList>
    </citation>
    <scope>NUCLEOTIDE SEQUENCE</scope>
</reference>
<name>A0A0E9RLV3_ANGAN</name>
<sequence length="33" mass="3505">MIRTPFSGSCAYSYPIASQISAASGQILHCRTS</sequence>
<reference evidence="1" key="1">
    <citation type="submission" date="2014-11" db="EMBL/GenBank/DDBJ databases">
        <authorList>
            <person name="Amaro Gonzalez C."/>
        </authorList>
    </citation>
    <scope>NUCLEOTIDE SEQUENCE</scope>
</reference>
<proteinExistence type="predicted"/>
<accession>A0A0E9RLV3</accession>
<evidence type="ECO:0000313" key="1">
    <source>
        <dbReference type="EMBL" id="JAH29440.1"/>
    </source>
</evidence>
<organism evidence="1">
    <name type="scientific">Anguilla anguilla</name>
    <name type="common">European freshwater eel</name>
    <name type="synonym">Muraena anguilla</name>
    <dbReference type="NCBI Taxonomy" id="7936"/>
    <lineage>
        <taxon>Eukaryota</taxon>
        <taxon>Metazoa</taxon>
        <taxon>Chordata</taxon>
        <taxon>Craniata</taxon>
        <taxon>Vertebrata</taxon>
        <taxon>Euteleostomi</taxon>
        <taxon>Actinopterygii</taxon>
        <taxon>Neopterygii</taxon>
        <taxon>Teleostei</taxon>
        <taxon>Anguilliformes</taxon>
        <taxon>Anguillidae</taxon>
        <taxon>Anguilla</taxon>
    </lineage>
</organism>
<protein>
    <submittedName>
        <fullName evidence="1">Uncharacterized protein</fullName>
    </submittedName>
</protein>
<dbReference type="AlphaFoldDB" id="A0A0E9RLV3"/>